<feature type="transmembrane region" description="Helical" evidence="6">
    <location>
        <begin position="199"/>
        <end position="219"/>
    </location>
</feature>
<dbReference type="PROSITE" id="PS50850">
    <property type="entry name" value="MFS"/>
    <property type="match status" value="1"/>
</dbReference>
<feature type="transmembrane region" description="Helical" evidence="6">
    <location>
        <begin position="335"/>
        <end position="357"/>
    </location>
</feature>
<feature type="transmembrane region" description="Helical" evidence="6">
    <location>
        <begin position="108"/>
        <end position="127"/>
    </location>
</feature>
<feature type="transmembrane region" description="Helical" evidence="6">
    <location>
        <begin position="364"/>
        <end position="384"/>
    </location>
</feature>
<evidence type="ECO:0000256" key="4">
    <source>
        <dbReference type="ARBA" id="ARBA00022989"/>
    </source>
</evidence>
<evidence type="ECO:0000256" key="3">
    <source>
        <dbReference type="ARBA" id="ARBA00022692"/>
    </source>
</evidence>
<evidence type="ECO:0000259" key="7">
    <source>
        <dbReference type="PROSITE" id="PS50850"/>
    </source>
</evidence>
<keyword evidence="4 6" id="KW-1133">Transmembrane helix</keyword>
<evidence type="ECO:0000256" key="1">
    <source>
        <dbReference type="ARBA" id="ARBA00004141"/>
    </source>
</evidence>
<dbReference type="Gene3D" id="1.20.1250.20">
    <property type="entry name" value="MFS general substrate transporter like domains"/>
    <property type="match status" value="2"/>
</dbReference>
<dbReference type="InterPro" id="IPR011701">
    <property type="entry name" value="MFS"/>
</dbReference>
<feature type="transmembrane region" description="Helical" evidence="6">
    <location>
        <begin position="424"/>
        <end position="445"/>
    </location>
</feature>
<dbReference type="InterPro" id="IPR020846">
    <property type="entry name" value="MFS_dom"/>
</dbReference>
<dbReference type="SUPFAM" id="SSF103473">
    <property type="entry name" value="MFS general substrate transporter"/>
    <property type="match status" value="1"/>
</dbReference>
<feature type="transmembrane region" description="Helical" evidence="6">
    <location>
        <begin position="390"/>
        <end position="412"/>
    </location>
</feature>
<feature type="transmembrane region" description="Helical" evidence="6">
    <location>
        <begin position="231"/>
        <end position="251"/>
    </location>
</feature>
<name>A0A177FK48_9EURO</name>
<protein>
    <recommendedName>
        <fullName evidence="7">Major facilitator superfamily (MFS) profile domain-containing protein</fullName>
    </recommendedName>
</protein>
<feature type="domain" description="Major facilitator superfamily (MFS) profile" evidence="7">
    <location>
        <begin position="70"/>
        <end position="481"/>
    </location>
</feature>
<dbReference type="GO" id="GO:0022857">
    <property type="term" value="F:transmembrane transporter activity"/>
    <property type="evidence" value="ECO:0007669"/>
    <property type="project" value="InterPro"/>
</dbReference>
<dbReference type="GeneID" id="34597156"/>
<keyword evidence="9" id="KW-1185">Reference proteome</keyword>
<feature type="transmembrane region" description="Helical" evidence="6">
    <location>
        <begin position="70"/>
        <end position="96"/>
    </location>
</feature>
<feature type="transmembrane region" description="Helical" evidence="6">
    <location>
        <begin position="299"/>
        <end position="323"/>
    </location>
</feature>
<organism evidence="8 9">
    <name type="scientific">Fonsecaea monophora</name>
    <dbReference type="NCBI Taxonomy" id="254056"/>
    <lineage>
        <taxon>Eukaryota</taxon>
        <taxon>Fungi</taxon>
        <taxon>Dikarya</taxon>
        <taxon>Ascomycota</taxon>
        <taxon>Pezizomycotina</taxon>
        <taxon>Eurotiomycetes</taxon>
        <taxon>Chaetothyriomycetidae</taxon>
        <taxon>Chaetothyriales</taxon>
        <taxon>Herpotrichiellaceae</taxon>
        <taxon>Fonsecaea</taxon>
    </lineage>
</organism>
<proteinExistence type="predicted"/>
<keyword evidence="3 6" id="KW-0812">Transmembrane</keyword>
<sequence length="514" mass="56989">MAEKADAHHVDAPNTLPLSTELVADKYEKPLAVDTVHGDEALKIIAAVEGDDTWTGKEEKDLVKKIDRRLLPVLCLVYGIQFYDKAMLAQAALFGLEEDLDLDIGNRFVFSSSIFYLGFIVGAYPAIMMAQRWPIERVATGITFVWGIIVMCSAACKTYAGFYSQRFFLGVIEAGISPIFMLVVGGWYKKDEQALRMGVWYSCTGYISIVSPLINYGLGHITGGSLHSWQYMYLFAGGVTTLLSVLVLFFLPPDPIRAKHFTDRERYIAVARLRVNNSGVRNIHFKPSQVFDALTDVRFLLLFFTTFLMFFANGANATMAPIIVHSFGYSTLNSLLLVVPAGFVSGTIELLVCYLAYRIKGIRIYLFVICVCTTMLSCLLLWQLPRSAKGGLLFAIEILPAFGGGYAILMGLQIANTAGYTKRSVTAAGLFIAWCLGNFTGPLLFKKKDAPVYAPAFAVIVAGLAAAVVLAIVYLFVCKFENSKRDKSGMTEAFEHAYNDDLTDRKNKQFRYVY</sequence>
<evidence type="ECO:0000256" key="2">
    <source>
        <dbReference type="ARBA" id="ARBA00022448"/>
    </source>
</evidence>
<dbReference type="OrthoDB" id="6730379at2759"/>
<evidence type="ECO:0000256" key="6">
    <source>
        <dbReference type="SAM" id="Phobius"/>
    </source>
</evidence>
<evidence type="ECO:0000313" key="9">
    <source>
        <dbReference type="Proteomes" id="UP000077002"/>
    </source>
</evidence>
<dbReference type="AlphaFoldDB" id="A0A177FK48"/>
<reference evidence="8 9" key="1">
    <citation type="submission" date="2016-03" db="EMBL/GenBank/DDBJ databases">
        <title>Draft genome sequence of the Fonsecaea monophora CBS 269.37.</title>
        <authorList>
            <person name="Bombassaro A."/>
            <person name="Vinicius W.A."/>
            <person name="De Hoog S."/>
            <person name="Sun J."/>
            <person name="Souza E.M."/>
            <person name="Raittz R.T."/>
            <person name="Costa F."/>
            <person name="Leao A.C."/>
            <person name="Tadra-Sfeir M.Z."/>
            <person name="Baura V."/>
            <person name="Balsanelli E."/>
            <person name="Pedrosa F.O."/>
            <person name="Moreno L.F."/>
            <person name="Steffens M.B."/>
            <person name="Xi L."/>
            <person name="Bocca A.L."/>
            <person name="Felipe M.S."/>
            <person name="Teixeira M."/>
            <person name="Telles Filho F.Q."/>
            <person name="Azevedo C.M."/>
            <person name="Gomes R."/>
            <person name="Vicente V.A."/>
        </authorList>
    </citation>
    <scope>NUCLEOTIDE SEQUENCE [LARGE SCALE GENOMIC DNA]</scope>
    <source>
        <strain evidence="8 9">CBS 269.37</strain>
    </source>
</reference>
<dbReference type="Pfam" id="PF07690">
    <property type="entry name" value="MFS_1"/>
    <property type="match status" value="1"/>
</dbReference>
<evidence type="ECO:0000256" key="5">
    <source>
        <dbReference type="ARBA" id="ARBA00023136"/>
    </source>
</evidence>
<comment type="subcellular location">
    <subcellularLocation>
        <location evidence="1">Membrane</location>
        <topology evidence="1">Multi-pass membrane protein</topology>
    </subcellularLocation>
</comment>
<evidence type="ECO:0000313" key="8">
    <source>
        <dbReference type="EMBL" id="OAG43752.1"/>
    </source>
</evidence>
<dbReference type="PANTHER" id="PTHR43791">
    <property type="entry name" value="PERMEASE-RELATED"/>
    <property type="match status" value="1"/>
</dbReference>
<dbReference type="GO" id="GO:0016020">
    <property type="term" value="C:membrane"/>
    <property type="evidence" value="ECO:0007669"/>
    <property type="project" value="UniProtKB-SubCell"/>
</dbReference>
<keyword evidence="2" id="KW-0813">Transport</keyword>
<dbReference type="PANTHER" id="PTHR43791:SF35">
    <property type="entry name" value="MAJOR FACILITATOR SUPERFAMILY (MFS) PROFILE DOMAIN-CONTAINING PROTEIN"/>
    <property type="match status" value="1"/>
</dbReference>
<dbReference type="InterPro" id="IPR036259">
    <property type="entry name" value="MFS_trans_sf"/>
</dbReference>
<feature type="transmembrane region" description="Helical" evidence="6">
    <location>
        <begin position="139"/>
        <end position="160"/>
    </location>
</feature>
<comment type="caution">
    <text evidence="8">The sequence shown here is derived from an EMBL/GenBank/DDBJ whole genome shotgun (WGS) entry which is preliminary data.</text>
</comment>
<dbReference type="Proteomes" id="UP000077002">
    <property type="component" value="Unassembled WGS sequence"/>
</dbReference>
<feature type="transmembrane region" description="Helical" evidence="6">
    <location>
        <begin position="166"/>
        <end position="187"/>
    </location>
</feature>
<keyword evidence="5 6" id="KW-0472">Membrane</keyword>
<dbReference type="RefSeq" id="XP_022515704.1">
    <property type="nucleotide sequence ID" value="XM_022651960.1"/>
</dbReference>
<accession>A0A177FK48</accession>
<dbReference type="EMBL" id="LVKK01000008">
    <property type="protein sequence ID" value="OAG43752.1"/>
    <property type="molecule type" value="Genomic_DNA"/>
</dbReference>
<feature type="transmembrane region" description="Helical" evidence="6">
    <location>
        <begin position="457"/>
        <end position="477"/>
    </location>
</feature>
<gene>
    <name evidence="8" type="ORF">AYO21_01979</name>
</gene>